<dbReference type="EMBL" id="BSRI01000002">
    <property type="protein sequence ID" value="GLV56748.1"/>
    <property type="molecule type" value="Genomic_DNA"/>
</dbReference>
<dbReference type="Proteomes" id="UP001344906">
    <property type="component" value="Unassembled WGS sequence"/>
</dbReference>
<reference evidence="1 2" key="1">
    <citation type="submission" date="2023-02" db="EMBL/GenBank/DDBJ databases">
        <title>Dictyobacter halimunensis sp. nov., a new member of the class Ktedonobacteria from forest soil in a geothermal area.</title>
        <authorList>
            <person name="Rachmania M.K."/>
            <person name="Ningsih F."/>
            <person name="Sakai Y."/>
            <person name="Yabe S."/>
            <person name="Yokota A."/>
            <person name="Sjamsuridzal W."/>
        </authorList>
    </citation>
    <scope>NUCLEOTIDE SEQUENCE [LARGE SCALE GENOMIC DNA]</scope>
    <source>
        <strain evidence="1 2">S3.2.2.5</strain>
    </source>
</reference>
<gene>
    <name evidence="1" type="ORF">KDH_35870</name>
</gene>
<comment type="caution">
    <text evidence="1">The sequence shown here is derived from an EMBL/GenBank/DDBJ whole genome shotgun (WGS) entry which is preliminary data.</text>
</comment>
<evidence type="ECO:0000313" key="1">
    <source>
        <dbReference type="EMBL" id="GLV56748.1"/>
    </source>
</evidence>
<proteinExistence type="predicted"/>
<protein>
    <submittedName>
        <fullName evidence="1">Uncharacterized protein</fullName>
    </submittedName>
</protein>
<evidence type="ECO:0000313" key="2">
    <source>
        <dbReference type="Proteomes" id="UP001344906"/>
    </source>
</evidence>
<accession>A0ABQ6FR52</accession>
<sequence>MFTEIDIREATVSQTFQDAVIPQLCPNKLHHKYGTVQWSTKDAKYVVLFVYSVEVVSPAPPFGRRIRGHLIF</sequence>
<name>A0ABQ6FR52_9CHLR</name>
<organism evidence="1 2">
    <name type="scientific">Dictyobacter halimunensis</name>
    <dbReference type="NCBI Taxonomy" id="3026934"/>
    <lineage>
        <taxon>Bacteria</taxon>
        <taxon>Bacillati</taxon>
        <taxon>Chloroflexota</taxon>
        <taxon>Ktedonobacteria</taxon>
        <taxon>Ktedonobacterales</taxon>
        <taxon>Dictyobacteraceae</taxon>
        <taxon>Dictyobacter</taxon>
    </lineage>
</organism>
<keyword evidence="2" id="KW-1185">Reference proteome</keyword>